<keyword evidence="14" id="KW-0547">Nucleotide-binding</keyword>
<gene>
    <name evidence="16" type="primary">dusB</name>
    <name evidence="16" type="ORF">GQ588_01295</name>
</gene>
<evidence type="ECO:0000256" key="14">
    <source>
        <dbReference type="PIRSR" id="PIRSR006621-2"/>
    </source>
</evidence>
<dbReference type="EC" id="1.3.1.-" evidence="12"/>
<feature type="binding site" evidence="14">
    <location>
        <begin position="225"/>
        <end position="226"/>
    </location>
    <ligand>
        <name>FMN</name>
        <dbReference type="ChEBI" id="CHEBI:58210"/>
    </ligand>
</feature>
<keyword evidence="5 12" id="KW-0288">FMN</keyword>
<dbReference type="GO" id="GO:0000049">
    <property type="term" value="F:tRNA binding"/>
    <property type="evidence" value="ECO:0007669"/>
    <property type="project" value="UniProtKB-KW"/>
</dbReference>
<proteinExistence type="inferred from homology"/>
<comment type="catalytic activity">
    <reaction evidence="11">
        <text>a 5,6-dihydrouridine in tRNA + NAD(+) = a uridine in tRNA + NADH + H(+)</text>
        <dbReference type="Rhea" id="RHEA:54452"/>
        <dbReference type="Rhea" id="RHEA-COMP:13339"/>
        <dbReference type="Rhea" id="RHEA-COMP:13887"/>
        <dbReference type="ChEBI" id="CHEBI:15378"/>
        <dbReference type="ChEBI" id="CHEBI:57540"/>
        <dbReference type="ChEBI" id="CHEBI:57945"/>
        <dbReference type="ChEBI" id="CHEBI:65315"/>
        <dbReference type="ChEBI" id="CHEBI:74443"/>
    </reaction>
</comment>
<evidence type="ECO:0000256" key="7">
    <source>
        <dbReference type="ARBA" id="ARBA00022857"/>
    </source>
</evidence>
<dbReference type="NCBIfam" id="TIGR00737">
    <property type="entry name" value="nifR3_yhdG"/>
    <property type="match status" value="1"/>
</dbReference>
<dbReference type="InterPro" id="IPR018517">
    <property type="entry name" value="tRNA_hU_synthase_CS"/>
</dbReference>
<evidence type="ECO:0000256" key="10">
    <source>
        <dbReference type="ARBA" id="ARBA00048205"/>
    </source>
</evidence>
<evidence type="ECO:0000259" key="15">
    <source>
        <dbReference type="Pfam" id="PF01207"/>
    </source>
</evidence>
<organism evidence="16 17">
    <name type="scientific">Dehalobacter restrictus</name>
    <dbReference type="NCBI Taxonomy" id="55583"/>
    <lineage>
        <taxon>Bacteria</taxon>
        <taxon>Bacillati</taxon>
        <taxon>Bacillota</taxon>
        <taxon>Clostridia</taxon>
        <taxon>Eubacteriales</taxon>
        <taxon>Desulfitobacteriaceae</taxon>
        <taxon>Dehalobacter</taxon>
    </lineage>
</organism>
<comment type="similarity">
    <text evidence="12">Belongs to the dus family.</text>
</comment>
<dbReference type="InterPro" id="IPR035587">
    <property type="entry name" value="DUS-like_FMN-bd"/>
</dbReference>
<accession>A0A857DF11</accession>
<evidence type="ECO:0000256" key="8">
    <source>
        <dbReference type="ARBA" id="ARBA00022884"/>
    </source>
</evidence>
<comment type="cofactor">
    <cofactor evidence="1 12 14">
        <name>FMN</name>
        <dbReference type="ChEBI" id="CHEBI:58210"/>
    </cofactor>
</comment>
<keyword evidence="4 12" id="KW-0285">Flavoprotein</keyword>
<dbReference type="EMBL" id="CP046996">
    <property type="protein sequence ID" value="QGZ99402.1"/>
    <property type="molecule type" value="Genomic_DNA"/>
</dbReference>
<evidence type="ECO:0000256" key="12">
    <source>
        <dbReference type="PIRNR" id="PIRNR006621"/>
    </source>
</evidence>
<evidence type="ECO:0000256" key="6">
    <source>
        <dbReference type="ARBA" id="ARBA00022694"/>
    </source>
</evidence>
<protein>
    <recommendedName>
        <fullName evidence="12">tRNA-dihydrouridine synthase</fullName>
        <ecNumber evidence="12">1.3.1.-</ecNumber>
    </recommendedName>
</protein>
<dbReference type="InterPro" id="IPR024036">
    <property type="entry name" value="tRNA-dHydroUridine_Synthase_C"/>
</dbReference>
<feature type="binding site" evidence="14">
    <location>
        <begin position="17"/>
        <end position="19"/>
    </location>
    <ligand>
        <name>FMN</name>
        <dbReference type="ChEBI" id="CHEBI:58210"/>
    </ligand>
</feature>
<evidence type="ECO:0000256" key="4">
    <source>
        <dbReference type="ARBA" id="ARBA00022630"/>
    </source>
</evidence>
<keyword evidence="8" id="KW-0694">RNA-binding</keyword>
<feature type="binding site" evidence="14">
    <location>
        <position position="170"/>
    </location>
    <ligand>
        <name>FMN</name>
        <dbReference type="ChEBI" id="CHEBI:58210"/>
    </ligand>
</feature>
<comment type="catalytic activity">
    <reaction evidence="10">
        <text>a 5,6-dihydrouridine in tRNA + NADP(+) = a uridine in tRNA + NADPH + H(+)</text>
        <dbReference type="Rhea" id="RHEA:23624"/>
        <dbReference type="Rhea" id="RHEA-COMP:13339"/>
        <dbReference type="Rhea" id="RHEA-COMP:13887"/>
        <dbReference type="ChEBI" id="CHEBI:15378"/>
        <dbReference type="ChEBI" id="CHEBI:57783"/>
        <dbReference type="ChEBI" id="CHEBI:58349"/>
        <dbReference type="ChEBI" id="CHEBI:65315"/>
        <dbReference type="ChEBI" id="CHEBI:74443"/>
    </reaction>
</comment>
<dbReference type="Gene3D" id="3.20.20.70">
    <property type="entry name" value="Aldolase class I"/>
    <property type="match status" value="1"/>
</dbReference>
<dbReference type="PANTHER" id="PTHR45846:SF1">
    <property type="entry name" value="TRNA-DIHYDROURIDINE(47) SYNTHASE [NAD(P)(+)]-LIKE"/>
    <property type="match status" value="1"/>
</dbReference>
<name>A0A857DF11_9FIRM</name>
<dbReference type="Pfam" id="PF01207">
    <property type="entry name" value="Dus"/>
    <property type="match status" value="1"/>
</dbReference>
<dbReference type="CDD" id="cd02801">
    <property type="entry name" value="DUS_like_FMN"/>
    <property type="match status" value="1"/>
</dbReference>
<evidence type="ECO:0000256" key="13">
    <source>
        <dbReference type="PIRSR" id="PIRSR006621-1"/>
    </source>
</evidence>
<keyword evidence="6 12" id="KW-0819">tRNA processing</keyword>
<evidence type="ECO:0000256" key="3">
    <source>
        <dbReference type="ARBA" id="ARBA00022555"/>
    </source>
</evidence>
<dbReference type="PROSITE" id="PS01136">
    <property type="entry name" value="UPF0034"/>
    <property type="match status" value="1"/>
</dbReference>
<dbReference type="Gene3D" id="1.10.1200.80">
    <property type="entry name" value="Putative flavin oxidoreducatase, domain 2"/>
    <property type="match status" value="1"/>
</dbReference>
<dbReference type="PIRSF" id="PIRSF006621">
    <property type="entry name" value="Dus"/>
    <property type="match status" value="1"/>
</dbReference>
<keyword evidence="7" id="KW-0521">NADP</keyword>
<feature type="binding site" evidence="14">
    <location>
        <position position="71"/>
    </location>
    <ligand>
        <name>FMN</name>
        <dbReference type="ChEBI" id="CHEBI:58210"/>
    </ligand>
</feature>
<dbReference type="AlphaFoldDB" id="A0A857DF11"/>
<dbReference type="GO" id="GO:0050660">
    <property type="term" value="F:flavin adenine dinucleotide binding"/>
    <property type="evidence" value="ECO:0007669"/>
    <property type="project" value="InterPro"/>
</dbReference>
<sequence length="325" mass="36575">MKLGKYHLSEKPVFMAPMAGITDKAFREIIRLTGGKYVITEMISDKALLHHNAKTFKMLDLKGEEEPRIVQLFGSEPVPMARAAEIAETYGADIIDINMGCPTPKIVKNGEGASLLRNIPLAIEIVSEVVKAVRVPVTVKIRLGWDSSTIVALELAPMLEQAGVSMLTVHARTREQYYSGKADWEWISKIKARIGIPVIGNGDILSPEDALKMVQLTGCDGVMIARGALGNPWLIGRSQYYLDTETLPQEPDNREKLRILIQHFEKIIEYKGERTGVQEIRKHASWYIKGMRKAAEYRNQIMKIKSYQEMKTLFSGIYSMECPDH</sequence>
<dbReference type="InterPro" id="IPR013785">
    <property type="entry name" value="Aldolase_TIM"/>
</dbReference>
<reference evidence="16 17" key="1">
    <citation type="submission" date="2019-12" db="EMBL/GenBank/DDBJ databases">
        <title>Sequence classification of anaerobic respiratory reductive dehalogenases: First we see many, then we see few.</title>
        <authorList>
            <person name="Molenda O."/>
            <person name="Puentes Jacome L.A."/>
            <person name="Cao X."/>
            <person name="Nesbo C.L."/>
            <person name="Tang S."/>
            <person name="Morson N."/>
            <person name="Patron J."/>
            <person name="Lomheim L."/>
            <person name="Wishart D.S."/>
            <person name="Edwards E.A."/>
        </authorList>
    </citation>
    <scope>NUCLEOTIDE SEQUENCE [LARGE SCALE GENOMIC DNA]</scope>
    <source>
        <strain evidence="16 17">12DCA</strain>
    </source>
</reference>
<keyword evidence="9 12" id="KW-0560">Oxidoreductase</keyword>
<feature type="binding site" evidence="14">
    <location>
        <position position="140"/>
    </location>
    <ligand>
        <name>FMN</name>
        <dbReference type="ChEBI" id="CHEBI:58210"/>
    </ligand>
</feature>
<dbReference type="InterPro" id="IPR001269">
    <property type="entry name" value="DUS_fam"/>
</dbReference>
<evidence type="ECO:0000256" key="1">
    <source>
        <dbReference type="ARBA" id="ARBA00001917"/>
    </source>
</evidence>
<evidence type="ECO:0000313" key="17">
    <source>
        <dbReference type="Proteomes" id="UP000430508"/>
    </source>
</evidence>
<evidence type="ECO:0000256" key="2">
    <source>
        <dbReference type="ARBA" id="ARBA00002790"/>
    </source>
</evidence>
<dbReference type="RefSeq" id="WP_025204995.1">
    <property type="nucleotide sequence ID" value="NZ_CP046996.1"/>
</dbReference>
<feature type="domain" description="DUS-like FMN-binding" evidence="15">
    <location>
        <begin position="15"/>
        <end position="311"/>
    </location>
</feature>
<feature type="active site" description="Proton donor" evidence="13">
    <location>
        <position position="101"/>
    </location>
</feature>
<comment type="function">
    <text evidence="2 12">Catalyzes the synthesis of 5,6-dihydrouridine (D), a modified base found in the D-loop of most tRNAs, via the reduction of the C5-C6 double bond in target uridines.</text>
</comment>
<evidence type="ECO:0000313" key="16">
    <source>
        <dbReference type="EMBL" id="QGZ99402.1"/>
    </source>
</evidence>
<dbReference type="Proteomes" id="UP000430508">
    <property type="component" value="Chromosome"/>
</dbReference>
<dbReference type="InterPro" id="IPR004652">
    <property type="entry name" value="DusB-like"/>
</dbReference>
<dbReference type="GO" id="GO:0017150">
    <property type="term" value="F:tRNA dihydrouridine synthase activity"/>
    <property type="evidence" value="ECO:0007669"/>
    <property type="project" value="InterPro"/>
</dbReference>
<evidence type="ECO:0000256" key="5">
    <source>
        <dbReference type="ARBA" id="ARBA00022643"/>
    </source>
</evidence>
<evidence type="ECO:0000256" key="11">
    <source>
        <dbReference type="ARBA" id="ARBA00048802"/>
    </source>
</evidence>
<dbReference type="PANTHER" id="PTHR45846">
    <property type="entry name" value="TRNA-DIHYDROURIDINE(47) SYNTHASE [NAD(P)(+)]-LIKE"/>
    <property type="match status" value="1"/>
</dbReference>
<keyword evidence="3" id="KW-0820">tRNA-binding</keyword>
<evidence type="ECO:0000256" key="9">
    <source>
        <dbReference type="ARBA" id="ARBA00023002"/>
    </source>
</evidence>
<dbReference type="SUPFAM" id="SSF51395">
    <property type="entry name" value="FMN-linked oxidoreductases"/>
    <property type="match status" value="1"/>
</dbReference>